<evidence type="ECO:0000313" key="3">
    <source>
        <dbReference type="Proteomes" id="UP001234989"/>
    </source>
</evidence>
<dbReference type="InterPro" id="IPR026960">
    <property type="entry name" value="RVT-Znf"/>
</dbReference>
<dbReference type="EMBL" id="CP133618">
    <property type="protein sequence ID" value="WMV38390.1"/>
    <property type="molecule type" value="Genomic_DNA"/>
</dbReference>
<evidence type="ECO:0000259" key="1">
    <source>
        <dbReference type="Pfam" id="PF13966"/>
    </source>
</evidence>
<name>A0AAF0ZGR3_SOLVR</name>
<protein>
    <recommendedName>
        <fullName evidence="1">Reverse transcriptase zinc-binding domain-containing protein</fullName>
    </recommendedName>
</protein>
<evidence type="ECO:0000313" key="2">
    <source>
        <dbReference type="EMBL" id="WMV38390.1"/>
    </source>
</evidence>
<feature type="domain" description="Reverse transcriptase zinc-binding" evidence="1">
    <location>
        <begin position="2"/>
        <end position="35"/>
    </location>
</feature>
<dbReference type="Pfam" id="PF13966">
    <property type="entry name" value="zf-RVT"/>
    <property type="match status" value="1"/>
</dbReference>
<keyword evidence="3" id="KW-1185">Reference proteome</keyword>
<dbReference type="AlphaFoldDB" id="A0AAF0ZGR3"/>
<accession>A0AAF0ZGR3</accession>
<proteinExistence type="predicted"/>
<dbReference type="Proteomes" id="UP001234989">
    <property type="component" value="Chromosome 7"/>
</dbReference>
<sequence>MKRGITLCSRCFLCGETSETVNHLFLHCKYTHHLWRIFLSLKGISWTMPRKVAEALLCWEEAGVHAKDKGRWRVIPRAIWWAVWKERNSRRFESIENNVQKLN</sequence>
<organism evidence="2 3">
    <name type="scientific">Solanum verrucosum</name>
    <dbReference type="NCBI Taxonomy" id="315347"/>
    <lineage>
        <taxon>Eukaryota</taxon>
        <taxon>Viridiplantae</taxon>
        <taxon>Streptophyta</taxon>
        <taxon>Embryophyta</taxon>
        <taxon>Tracheophyta</taxon>
        <taxon>Spermatophyta</taxon>
        <taxon>Magnoliopsida</taxon>
        <taxon>eudicotyledons</taxon>
        <taxon>Gunneridae</taxon>
        <taxon>Pentapetalae</taxon>
        <taxon>asterids</taxon>
        <taxon>lamiids</taxon>
        <taxon>Solanales</taxon>
        <taxon>Solanaceae</taxon>
        <taxon>Solanoideae</taxon>
        <taxon>Solaneae</taxon>
        <taxon>Solanum</taxon>
    </lineage>
</organism>
<reference evidence="2" key="1">
    <citation type="submission" date="2023-08" db="EMBL/GenBank/DDBJ databases">
        <title>A de novo genome assembly of Solanum verrucosum Schlechtendal, a Mexican diploid species geographically isolated from the other diploid A-genome species in potato relatives.</title>
        <authorList>
            <person name="Hosaka K."/>
        </authorList>
    </citation>
    <scope>NUCLEOTIDE SEQUENCE</scope>
    <source>
        <tissue evidence="2">Young leaves</tissue>
    </source>
</reference>
<gene>
    <name evidence="2" type="ORF">MTR67_031775</name>
</gene>